<accession>A0A411CR13</accession>
<organism evidence="1 2">
    <name type="scientific">Arthrobacter phage Sonali</name>
    <dbReference type="NCBI Taxonomy" id="2510495"/>
    <lineage>
        <taxon>Viruses</taxon>
        <taxon>Duplodnaviria</taxon>
        <taxon>Heunggongvirae</taxon>
        <taxon>Uroviricota</taxon>
        <taxon>Caudoviricetes</taxon>
        <taxon>Sonalivirus</taxon>
        <taxon>Sonalivirus sonali</taxon>
    </lineage>
</organism>
<dbReference type="GeneID" id="55011172"/>
<name>A0A411CR13_9CAUD</name>
<reference evidence="1 2" key="1">
    <citation type="submission" date="2019-01" db="EMBL/GenBank/DDBJ databases">
        <authorList>
            <person name="Adair T.L."/>
            <person name="Lucas L.G."/>
            <person name="Young A.M."/>
            <person name="Antrich S.C."/>
            <person name="Baird A.G."/>
            <person name="Dunn E.L."/>
            <person name="Fernandes B.I."/>
            <person name="Fraley E.G."/>
            <person name="Ghanem A.X."/>
            <person name="Gilbert M.G."/>
            <person name="Morris T.B."/>
            <person name="Nortch B.D."/>
            <person name="Overcash M.E."/>
            <person name="Pavleszek K.E."/>
            <person name="Pellegrini L.I.O."/>
            <person name="Pham L.T."/>
            <person name="Rule L.S."/>
            <person name="Schultz E.M."/>
            <person name="Smith J."/>
            <person name="Thong B.J."/>
            <person name="Turner H.A."/>
            <person name="Walker G."/>
            <person name="Whitaker Z.J."/>
            <person name="Wilsey R.N."/>
            <person name="Yanney R.L."/>
            <person name="Klyczek K."/>
            <person name="Garlena R.A."/>
            <person name="Russell D.A."/>
            <person name="Pope W.H."/>
            <person name="Jacobs-Sera D."/>
            <person name="Hatfull G.F."/>
        </authorList>
    </citation>
    <scope>NUCLEOTIDE SEQUENCE [LARGE SCALE GENOMIC DNA]</scope>
</reference>
<dbReference type="Proteomes" id="UP000289206">
    <property type="component" value="Segment"/>
</dbReference>
<sequence length="205" mass="22286">MLYLANPCSAPAIVAAMEEGTLGFITTPSQGNKRPPGSVWCADNGCFGKGYPGDEKWLAWLDRRKDQAGSCLFATAPDVVGDAVATLARSAPFLPLIRAMGYPAALVAQDGLEDLVVPWDDFDVLFIGGSTEWKLGPAARELVRQAKARGKHVHMGRVNSGKRYRYAESIGCDSVDGTFLRFAPTENLQRLRAWSRPDQDALFPV</sequence>
<protein>
    <submittedName>
        <fullName evidence="1">Queuine tRNA-ribosyltransferase</fullName>
    </submittedName>
</protein>
<evidence type="ECO:0000313" key="1">
    <source>
        <dbReference type="EMBL" id="QAY16193.1"/>
    </source>
</evidence>
<dbReference type="EMBL" id="MK411746">
    <property type="protein sequence ID" value="QAY16193.1"/>
    <property type="molecule type" value="Genomic_DNA"/>
</dbReference>
<dbReference type="GO" id="GO:0016740">
    <property type="term" value="F:transferase activity"/>
    <property type="evidence" value="ECO:0007669"/>
    <property type="project" value="UniProtKB-KW"/>
</dbReference>
<keyword evidence="1" id="KW-0808">Transferase</keyword>
<keyword evidence="2" id="KW-1185">Reference proteome</keyword>
<dbReference type="RefSeq" id="YP_009819754.1">
    <property type="nucleotide sequence ID" value="NC_048152.1"/>
</dbReference>
<dbReference type="KEGG" id="vg:55011172"/>
<proteinExistence type="predicted"/>
<evidence type="ECO:0000313" key="2">
    <source>
        <dbReference type="Proteomes" id="UP000289206"/>
    </source>
</evidence>
<gene>
    <name evidence="1" type="primary">81</name>
    <name evidence="1" type="ORF">SEA_SONALI_81</name>
</gene>